<gene>
    <name evidence="3" type="ORF">EB796_021535</name>
</gene>
<keyword evidence="1" id="KW-0040">ANK repeat</keyword>
<sequence>MCSSLFHAAVENEWMICVPKVGTFEDHTLTELDCMSHVLIEVDTDQYRTASDKHVSIKEKVITLGEGFENATQVQMLFSETFYTDSQKKYQVWCVDKPLSFECSTPLSLQQLQSATEFRVLTVEDSIDLLFTGQNCSLKKTIDKMISTHKPALSFSDKRTQSLRDQIDTMHSLFTKCLQASSKDSQLKRRMSLNKHIADNLRVSVETYINDKLFADLFKYICTAVASEDAQLNKINRNLSQIQLKDLGIVSEFRSNVPKARRELLEFVSQRTPIAKMISVKKIITALMQSPRNAQELEPLTADDLIPMLVFLIVQSSIPNWSANFEYMTQFHFSKSYTDEYSFYLSTLEAAIFYIKSGELNKLLSADSSKKPIIPSRAGSPYSKTSQMDILFEHIRCGDVDQVRNVLEQVDEAEAERVSKCHPLCSCDLCEKGGGDEDSPHRAHVTVFSRDDRGYTAMHQAALYGQAEVIEFLKSCGGLVSATDYHSSTPLHVSCQKGHQSAVMILIDCGADVNAADNDGNRPLHLATLNGHEDCVKALIYQSLPNTLDINVANERGDTALHIAAKWSYETITDLLLEHGAWPEARNRRNATPMMLVSHGAIAQLLTNAIKMSQQRANDGFIDVSQMHSATPPVYEPPETQSLSLKPAAASQSKVSKKVQKFLRAVSDSDVNMMKHLMGWSEPEYDSSDVTDDDEKELCHPLCQCKRCAPTQKKQASIIDINAGDEQGRTALHIAVERSNVEIISLLLEKHLEVNCKTNLVQFTPLHIACQQLTPHKETVEMLIKHGAKVNCKDCNGRTPLHFSSQTGSVAITQLLLESDANIDVMNIRGNTPLHEACKVNNTEIVHLLLHYRANPTLTNKNGLTAIQLTSNSKIIQVITYALDRWREQQAPAKSCQLPTHITPVKEQHTSAVAKSDANTCNNTQRQHLFAALEANDQQKLKLLFSSIGSFNRSSLRRTITRDRSSPLLNIDKIDKSKISSSKHTADAGEYMWKCVSDDIHSSGQSIAGDIHSSGQSIAGDIYSTGQSIAGDIHSTGQCVGGDIHSTGQCVVGDIHSTGQSIDEMATNSTQSLLVEDTNEPPECDFHLNLHNQTECENSETESVDGLMASQY</sequence>
<dbReference type="InterPro" id="IPR002110">
    <property type="entry name" value="Ankyrin_rpt"/>
</dbReference>
<dbReference type="PANTHER" id="PTHR24170">
    <property type="entry name" value="ANKYRIN REPEAT DOMAIN-CONTAINING PROTEIN 27"/>
    <property type="match status" value="1"/>
</dbReference>
<feature type="repeat" description="ANK" evidence="1">
    <location>
        <begin position="453"/>
        <end position="485"/>
    </location>
</feature>
<dbReference type="GO" id="GO:0048812">
    <property type="term" value="P:neuron projection morphogenesis"/>
    <property type="evidence" value="ECO:0007669"/>
    <property type="project" value="TreeGrafter"/>
</dbReference>
<name>A0A7J7J1V9_BUGNE</name>
<proteinExistence type="predicted"/>
<dbReference type="Proteomes" id="UP000593567">
    <property type="component" value="Unassembled WGS sequence"/>
</dbReference>
<dbReference type="InterPro" id="IPR051248">
    <property type="entry name" value="UPF0507/Ank_repeat_27"/>
</dbReference>
<dbReference type="Gene3D" id="1.20.1050.80">
    <property type="entry name" value="VPS9 domain"/>
    <property type="match status" value="1"/>
</dbReference>
<feature type="domain" description="VPS9" evidence="2">
    <location>
        <begin position="226"/>
        <end position="364"/>
    </location>
</feature>
<dbReference type="InterPro" id="IPR037191">
    <property type="entry name" value="VPS9_dom_sf"/>
</dbReference>
<dbReference type="SMART" id="SM00167">
    <property type="entry name" value="VPS9"/>
    <property type="match status" value="1"/>
</dbReference>
<dbReference type="InterPro" id="IPR003123">
    <property type="entry name" value="VPS9"/>
</dbReference>
<feature type="repeat" description="ANK" evidence="1">
    <location>
        <begin position="761"/>
        <end position="795"/>
    </location>
</feature>
<dbReference type="PANTHER" id="PTHR24170:SF2">
    <property type="entry name" value="ANKYRIN REPEAT DOMAIN-CONTAINING PROTEIN 27"/>
    <property type="match status" value="1"/>
</dbReference>
<dbReference type="GO" id="GO:0005770">
    <property type="term" value="C:late endosome"/>
    <property type="evidence" value="ECO:0007669"/>
    <property type="project" value="TreeGrafter"/>
</dbReference>
<feature type="repeat" description="ANK" evidence="1">
    <location>
        <begin position="727"/>
        <end position="759"/>
    </location>
</feature>
<dbReference type="Pfam" id="PF02204">
    <property type="entry name" value="VPS9"/>
    <property type="match status" value="1"/>
</dbReference>
<evidence type="ECO:0000313" key="3">
    <source>
        <dbReference type="EMBL" id="KAF6020162.1"/>
    </source>
</evidence>
<dbReference type="GO" id="GO:0005886">
    <property type="term" value="C:plasma membrane"/>
    <property type="evidence" value="ECO:0007669"/>
    <property type="project" value="TreeGrafter"/>
</dbReference>
<dbReference type="SUPFAM" id="SSF109993">
    <property type="entry name" value="VPS9 domain"/>
    <property type="match status" value="1"/>
</dbReference>
<dbReference type="SMART" id="SM00248">
    <property type="entry name" value="ANK"/>
    <property type="match status" value="8"/>
</dbReference>
<feature type="repeat" description="ANK" evidence="1">
    <location>
        <begin position="519"/>
        <end position="540"/>
    </location>
</feature>
<dbReference type="InterPro" id="IPR036770">
    <property type="entry name" value="Ankyrin_rpt-contain_sf"/>
</dbReference>
<dbReference type="PROSITE" id="PS50297">
    <property type="entry name" value="ANK_REP_REGION"/>
    <property type="match status" value="8"/>
</dbReference>
<comment type="caution">
    <text evidence="3">The sequence shown here is derived from an EMBL/GenBank/DDBJ whole genome shotgun (WGS) entry which is preliminary data.</text>
</comment>
<feature type="repeat" description="ANK" evidence="1">
    <location>
        <begin position="829"/>
        <end position="861"/>
    </location>
</feature>
<organism evidence="3 4">
    <name type="scientific">Bugula neritina</name>
    <name type="common">Brown bryozoan</name>
    <name type="synonym">Sertularia neritina</name>
    <dbReference type="NCBI Taxonomy" id="10212"/>
    <lineage>
        <taxon>Eukaryota</taxon>
        <taxon>Metazoa</taxon>
        <taxon>Spiralia</taxon>
        <taxon>Lophotrochozoa</taxon>
        <taxon>Bryozoa</taxon>
        <taxon>Gymnolaemata</taxon>
        <taxon>Cheilostomatida</taxon>
        <taxon>Flustrina</taxon>
        <taxon>Buguloidea</taxon>
        <taxon>Bugulidae</taxon>
        <taxon>Bugula</taxon>
    </lineage>
</organism>
<evidence type="ECO:0000313" key="4">
    <source>
        <dbReference type="Proteomes" id="UP000593567"/>
    </source>
</evidence>
<protein>
    <submittedName>
        <fullName evidence="3">ANKRD27</fullName>
    </submittedName>
</protein>
<keyword evidence="4" id="KW-1185">Reference proteome</keyword>
<dbReference type="GO" id="GO:0043005">
    <property type="term" value="C:neuron projection"/>
    <property type="evidence" value="ECO:0007669"/>
    <property type="project" value="TreeGrafter"/>
</dbReference>
<feature type="repeat" description="ANK" evidence="1">
    <location>
        <begin position="796"/>
        <end position="828"/>
    </location>
</feature>
<dbReference type="AlphaFoldDB" id="A0A7J7J1V9"/>
<dbReference type="Pfam" id="PF00023">
    <property type="entry name" value="Ank"/>
    <property type="match status" value="2"/>
</dbReference>
<dbReference type="SUPFAM" id="SSF48403">
    <property type="entry name" value="Ankyrin repeat"/>
    <property type="match status" value="2"/>
</dbReference>
<feature type="repeat" description="ANK" evidence="1">
    <location>
        <begin position="556"/>
        <end position="588"/>
    </location>
</feature>
<feature type="repeat" description="ANK" evidence="1">
    <location>
        <begin position="486"/>
        <end position="518"/>
    </location>
</feature>
<dbReference type="GO" id="GO:0097422">
    <property type="term" value="C:tubular endosome"/>
    <property type="evidence" value="ECO:0007669"/>
    <property type="project" value="TreeGrafter"/>
</dbReference>
<dbReference type="GO" id="GO:0045022">
    <property type="term" value="P:early endosome to late endosome transport"/>
    <property type="evidence" value="ECO:0007669"/>
    <property type="project" value="TreeGrafter"/>
</dbReference>
<dbReference type="PROSITE" id="PS51205">
    <property type="entry name" value="VPS9"/>
    <property type="match status" value="1"/>
</dbReference>
<dbReference type="GO" id="GO:0005085">
    <property type="term" value="F:guanyl-nucleotide exchange factor activity"/>
    <property type="evidence" value="ECO:0007669"/>
    <property type="project" value="TreeGrafter"/>
</dbReference>
<dbReference type="CDD" id="cd22885">
    <property type="entry name" value="ANKRD27_zf1"/>
    <property type="match status" value="1"/>
</dbReference>
<dbReference type="GO" id="GO:0005769">
    <property type="term" value="C:early endosome"/>
    <property type="evidence" value="ECO:0007669"/>
    <property type="project" value="TreeGrafter"/>
</dbReference>
<evidence type="ECO:0000256" key="1">
    <source>
        <dbReference type="PROSITE-ProRule" id="PRU00023"/>
    </source>
</evidence>
<dbReference type="EMBL" id="VXIV02003191">
    <property type="protein sequence ID" value="KAF6020162.1"/>
    <property type="molecule type" value="Genomic_DNA"/>
</dbReference>
<dbReference type="Gene3D" id="1.25.40.20">
    <property type="entry name" value="Ankyrin repeat-containing domain"/>
    <property type="match status" value="4"/>
</dbReference>
<dbReference type="PRINTS" id="PR01415">
    <property type="entry name" value="ANKYRIN"/>
</dbReference>
<accession>A0A7J7J1V9</accession>
<dbReference type="GO" id="GO:0030133">
    <property type="term" value="C:transport vesicle"/>
    <property type="evidence" value="ECO:0007669"/>
    <property type="project" value="TreeGrafter"/>
</dbReference>
<evidence type="ECO:0000259" key="2">
    <source>
        <dbReference type="PROSITE" id="PS51205"/>
    </source>
</evidence>
<dbReference type="OrthoDB" id="411646at2759"/>
<dbReference type="CDD" id="cd22886">
    <property type="entry name" value="ANKRD27_zf2"/>
    <property type="match status" value="1"/>
</dbReference>
<dbReference type="Pfam" id="PF12796">
    <property type="entry name" value="Ank_2"/>
    <property type="match status" value="2"/>
</dbReference>
<dbReference type="GO" id="GO:0000149">
    <property type="term" value="F:SNARE binding"/>
    <property type="evidence" value="ECO:0007669"/>
    <property type="project" value="TreeGrafter"/>
</dbReference>
<dbReference type="PROSITE" id="PS50088">
    <property type="entry name" value="ANK_REPEAT"/>
    <property type="match status" value="8"/>
</dbReference>
<reference evidence="3" key="1">
    <citation type="submission" date="2020-06" db="EMBL/GenBank/DDBJ databases">
        <title>Draft genome of Bugula neritina, a colonial animal packing powerful symbionts and potential medicines.</title>
        <authorList>
            <person name="Rayko M."/>
        </authorList>
    </citation>
    <scope>NUCLEOTIDE SEQUENCE [LARGE SCALE GENOMIC DNA]</scope>
    <source>
        <strain evidence="3">Kwan_BN1</strain>
    </source>
</reference>